<dbReference type="GO" id="GO:0071555">
    <property type="term" value="P:cell wall organization"/>
    <property type="evidence" value="ECO:0007669"/>
    <property type="project" value="UniProtKB-KW"/>
</dbReference>
<accession>A0A8T0RC19</accession>
<keyword evidence="7" id="KW-0964">Secreted</keyword>
<dbReference type="PANTHER" id="PTHR31062">
    <property type="entry name" value="XYLOGLUCAN ENDOTRANSGLUCOSYLASE/HYDROLASE PROTEIN 8-RELATED"/>
    <property type="match status" value="1"/>
</dbReference>
<dbReference type="AlphaFoldDB" id="A0A8T0RC19"/>
<dbReference type="InterPro" id="IPR016455">
    <property type="entry name" value="XTH"/>
</dbReference>
<keyword evidence="2 7" id="KW-0378">Hydrolase</keyword>
<keyword evidence="4 7" id="KW-0326">Glycosidase</keyword>
<dbReference type="Proteomes" id="UP000823388">
    <property type="component" value="Chromosome 6K"/>
</dbReference>
<dbReference type="InterPro" id="IPR013320">
    <property type="entry name" value="ConA-like_dom_sf"/>
</dbReference>
<keyword evidence="7" id="KW-0134">Cell wall</keyword>
<feature type="active site" description="Proton donor" evidence="5">
    <location>
        <position position="104"/>
    </location>
</feature>
<dbReference type="GO" id="GO:0010411">
    <property type="term" value="P:xyloglucan metabolic process"/>
    <property type="evidence" value="ECO:0007669"/>
    <property type="project" value="InterPro"/>
</dbReference>
<evidence type="ECO:0000259" key="8">
    <source>
        <dbReference type="PROSITE" id="PS51762"/>
    </source>
</evidence>
<dbReference type="GO" id="GO:0048046">
    <property type="term" value="C:apoplast"/>
    <property type="evidence" value="ECO:0007669"/>
    <property type="project" value="UniProtKB-SubCell"/>
</dbReference>
<dbReference type="PIRSF" id="PIRSF005604">
    <property type="entry name" value="XET"/>
    <property type="match status" value="1"/>
</dbReference>
<dbReference type="Gene3D" id="2.60.120.200">
    <property type="match status" value="1"/>
</dbReference>
<comment type="subcellular location">
    <subcellularLocation>
        <location evidence="7">Secreted</location>
        <location evidence="7">Cell wall</location>
    </subcellularLocation>
    <subcellularLocation>
        <location evidence="7">Secreted</location>
        <location evidence="7">Extracellular space</location>
        <location evidence="7">Apoplast</location>
    </subcellularLocation>
</comment>
<dbReference type="GO" id="GO:0016762">
    <property type="term" value="F:xyloglucan:xyloglucosyl transferase activity"/>
    <property type="evidence" value="ECO:0007669"/>
    <property type="project" value="UniProtKB-EC"/>
</dbReference>
<name>A0A8T0RC19_PANVG</name>
<gene>
    <name evidence="9" type="ORF">PVAP13_6KG189600</name>
</gene>
<feature type="glycosylation site" description="N-linked (GlcNAc...) asparagine" evidence="6">
    <location>
        <position position="108"/>
    </location>
</feature>
<dbReference type="InterPro" id="IPR044791">
    <property type="entry name" value="Beta-glucanase/XTH"/>
</dbReference>
<comment type="PTM">
    <text evidence="7">Contains at least one intrachain disulfide bond essential for its enzymatic activity.</text>
</comment>
<keyword evidence="1 7" id="KW-0808">Transferase</keyword>
<dbReference type="InterPro" id="IPR010713">
    <property type="entry name" value="XET_C"/>
</dbReference>
<evidence type="ECO:0000256" key="5">
    <source>
        <dbReference type="PIRSR" id="PIRSR005604-1"/>
    </source>
</evidence>
<comment type="function">
    <text evidence="7">Catalyzes xyloglucan endohydrolysis (XEH) and/or endotransglycosylation (XET). Cleaves and religates xyloglucan polymers, an essential constituent of the primary cell wall, and thereby participates in cell wall construction of growing tissues.</text>
</comment>
<dbReference type="GO" id="GO:0004553">
    <property type="term" value="F:hydrolase activity, hydrolyzing O-glycosyl compounds"/>
    <property type="evidence" value="ECO:0007669"/>
    <property type="project" value="InterPro"/>
</dbReference>
<feature type="domain" description="GH16" evidence="8">
    <location>
        <begin position="9"/>
        <end position="218"/>
    </location>
</feature>
<organism evidence="9 10">
    <name type="scientific">Panicum virgatum</name>
    <name type="common">Blackwell switchgrass</name>
    <dbReference type="NCBI Taxonomy" id="38727"/>
    <lineage>
        <taxon>Eukaryota</taxon>
        <taxon>Viridiplantae</taxon>
        <taxon>Streptophyta</taxon>
        <taxon>Embryophyta</taxon>
        <taxon>Tracheophyta</taxon>
        <taxon>Spermatophyta</taxon>
        <taxon>Magnoliopsida</taxon>
        <taxon>Liliopsida</taxon>
        <taxon>Poales</taxon>
        <taxon>Poaceae</taxon>
        <taxon>PACMAD clade</taxon>
        <taxon>Panicoideae</taxon>
        <taxon>Panicodae</taxon>
        <taxon>Paniceae</taxon>
        <taxon>Panicinae</taxon>
        <taxon>Panicum</taxon>
        <taxon>Panicum sect. Hiantes</taxon>
    </lineage>
</organism>
<feature type="signal peptide" evidence="7">
    <location>
        <begin position="1"/>
        <end position="21"/>
    </location>
</feature>
<proteinExistence type="inferred from homology"/>
<comment type="caution">
    <text evidence="9">The sequence shown here is derived from an EMBL/GenBank/DDBJ whole genome shotgun (WGS) entry which is preliminary data.</text>
</comment>
<dbReference type="Pfam" id="PF00722">
    <property type="entry name" value="Glyco_hydro_16"/>
    <property type="match status" value="1"/>
</dbReference>
<evidence type="ECO:0000256" key="3">
    <source>
        <dbReference type="ARBA" id="ARBA00023157"/>
    </source>
</evidence>
<evidence type="ECO:0000313" key="9">
    <source>
        <dbReference type="EMBL" id="KAG2582665.1"/>
    </source>
</evidence>
<dbReference type="InterPro" id="IPR000757">
    <property type="entry name" value="Beta-glucanase-like"/>
</dbReference>
<protein>
    <recommendedName>
        <fullName evidence="7">Xyloglucan endotransglucosylase/hydrolase</fullName>
        <ecNumber evidence="7">2.4.1.207</ecNumber>
    </recommendedName>
</protein>
<keyword evidence="3" id="KW-1015">Disulfide bond</keyword>
<dbReference type="PROSITE" id="PS51762">
    <property type="entry name" value="GH16_2"/>
    <property type="match status" value="1"/>
</dbReference>
<feature type="chain" id="PRO_5035968809" description="Xyloglucan endotransglucosylase/hydrolase" evidence="7">
    <location>
        <begin position="22"/>
        <end position="265"/>
    </location>
</feature>
<dbReference type="SUPFAM" id="SSF49899">
    <property type="entry name" value="Concanavalin A-like lectins/glucanases"/>
    <property type="match status" value="1"/>
</dbReference>
<evidence type="ECO:0000256" key="2">
    <source>
        <dbReference type="ARBA" id="ARBA00022801"/>
    </source>
</evidence>
<evidence type="ECO:0000256" key="4">
    <source>
        <dbReference type="ARBA" id="ARBA00023295"/>
    </source>
</evidence>
<evidence type="ECO:0000313" key="10">
    <source>
        <dbReference type="Proteomes" id="UP000823388"/>
    </source>
</evidence>
<keyword evidence="10" id="KW-1185">Reference proteome</keyword>
<dbReference type="Pfam" id="PF06955">
    <property type="entry name" value="XET_C"/>
    <property type="match status" value="1"/>
</dbReference>
<dbReference type="EC" id="2.4.1.207" evidence="7"/>
<keyword evidence="7" id="KW-0961">Cell wall biogenesis/degradation</keyword>
<evidence type="ECO:0000256" key="7">
    <source>
        <dbReference type="RuleBase" id="RU361120"/>
    </source>
</evidence>
<evidence type="ECO:0000256" key="6">
    <source>
        <dbReference type="PIRSR" id="PIRSR005604-2"/>
    </source>
</evidence>
<feature type="active site" description="Nucleophile" evidence="5">
    <location>
        <position position="100"/>
    </location>
</feature>
<dbReference type="EMBL" id="CM029047">
    <property type="protein sequence ID" value="KAG2582665.1"/>
    <property type="molecule type" value="Genomic_DNA"/>
</dbReference>
<reference evidence="9" key="1">
    <citation type="submission" date="2020-05" db="EMBL/GenBank/DDBJ databases">
        <title>WGS assembly of Panicum virgatum.</title>
        <authorList>
            <person name="Lovell J.T."/>
            <person name="Jenkins J."/>
            <person name="Shu S."/>
            <person name="Juenger T.E."/>
            <person name="Schmutz J."/>
        </authorList>
    </citation>
    <scope>NUCLEOTIDE SEQUENCE</scope>
    <source>
        <strain evidence="9">AP13</strain>
    </source>
</reference>
<comment type="similarity">
    <text evidence="7">Belongs to the glycosyl hydrolase 16 family.</text>
</comment>
<evidence type="ECO:0000256" key="1">
    <source>
        <dbReference type="ARBA" id="ARBA00022679"/>
    </source>
</evidence>
<keyword evidence="7" id="KW-0052">Apoplast</keyword>
<keyword evidence="7" id="KW-0732">Signal</keyword>
<sequence>MRQARILAALYFILTISPAISDMTDSIEMMWGNTQVLYDSYGHQTMSLTLDQWTTSAFRSKSQYLFGRFDIDIKLVPKESAGTVTTVYMVTEGPWQYHDEIGLEFLGNASGNASGEPYTLHTNIYAKGKGGREKQYRLWFDPTEDFNTYSIIWNPHMILILVNGKPIRRMKNQMRDDTPFPLYQPMRMYASIWNAEDWATQGGRIKTDWSQAPFTAFFQNYTFNQELDEEGQQKLKDVDGKNKIYDYCTDSRRFPDGYPLERALQ</sequence>
<dbReference type="GO" id="GO:0042546">
    <property type="term" value="P:cell wall biogenesis"/>
    <property type="evidence" value="ECO:0007669"/>
    <property type="project" value="InterPro"/>
</dbReference>